<feature type="region of interest" description="Disordered" evidence="1">
    <location>
        <begin position="1"/>
        <end position="86"/>
    </location>
</feature>
<feature type="compositionally biased region" description="Basic and acidic residues" evidence="1">
    <location>
        <begin position="1"/>
        <end position="21"/>
    </location>
</feature>
<dbReference type="Proteomes" id="UP000176998">
    <property type="component" value="Unassembled WGS sequence"/>
</dbReference>
<name>A0A1G4BA45_9PEZI</name>
<gene>
    <name evidence="2" type="ORF">CORC01_06484</name>
</gene>
<feature type="compositionally biased region" description="Basic residues" evidence="1">
    <location>
        <begin position="38"/>
        <end position="49"/>
    </location>
</feature>
<dbReference type="GeneID" id="34559635"/>
<accession>A0A1G4BA45</accession>
<sequence>MGDDNLRSEVVKSEEPGRRYVLDPSFPNQPPRPSWVGHLKRLGAPKRQGHTLSGSAKRCKKTSNGPTADTPGTATAESPLSNPPRAGSRRFVWIFPSCIPGAAHLRYRNSVASTIRSTVPQMT</sequence>
<reference evidence="2 3" key="1">
    <citation type="submission" date="2016-09" db="EMBL/GenBank/DDBJ databases">
        <authorList>
            <person name="Capua I."/>
            <person name="De Benedictis P."/>
            <person name="Joannis T."/>
            <person name="Lombin L.H."/>
            <person name="Cattoli G."/>
        </authorList>
    </citation>
    <scope>NUCLEOTIDE SEQUENCE [LARGE SCALE GENOMIC DNA]</scope>
    <source>
        <strain evidence="2 3">IMI 309357</strain>
    </source>
</reference>
<keyword evidence="3" id="KW-1185">Reference proteome</keyword>
<comment type="caution">
    <text evidence="2">The sequence shown here is derived from an EMBL/GenBank/DDBJ whole genome shotgun (WGS) entry which is preliminary data.</text>
</comment>
<evidence type="ECO:0000256" key="1">
    <source>
        <dbReference type="SAM" id="MobiDB-lite"/>
    </source>
</evidence>
<dbReference type="AlphaFoldDB" id="A0A1G4BA45"/>
<dbReference type="EMBL" id="MJBS01000048">
    <property type="protein sequence ID" value="OHE98287.1"/>
    <property type="molecule type" value="Genomic_DNA"/>
</dbReference>
<dbReference type="RefSeq" id="XP_022475437.1">
    <property type="nucleotide sequence ID" value="XM_022618125.1"/>
</dbReference>
<evidence type="ECO:0000313" key="3">
    <source>
        <dbReference type="Proteomes" id="UP000176998"/>
    </source>
</evidence>
<protein>
    <submittedName>
        <fullName evidence="2">Uncharacterized protein</fullName>
    </submittedName>
</protein>
<proteinExistence type="predicted"/>
<organism evidence="2 3">
    <name type="scientific">Colletotrichum orchidophilum</name>
    <dbReference type="NCBI Taxonomy" id="1209926"/>
    <lineage>
        <taxon>Eukaryota</taxon>
        <taxon>Fungi</taxon>
        <taxon>Dikarya</taxon>
        <taxon>Ascomycota</taxon>
        <taxon>Pezizomycotina</taxon>
        <taxon>Sordariomycetes</taxon>
        <taxon>Hypocreomycetidae</taxon>
        <taxon>Glomerellales</taxon>
        <taxon>Glomerellaceae</taxon>
        <taxon>Colletotrichum</taxon>
    </lineage>
</organism>
<evidence type="ECO:0000313" key="2">
    <source>
        <dbReference type="EMBL" id="OHE98287.1"/>
    </source>
</evidence>
<feature type="compositionally biased region" description="Low complexity" evidence="1">
    <location>
        <begin position="65"/>
        <end position="76"/>
    </location>
</feature>